<evidence type="ECO:0000313" key="1">
    <source>
        <dbReference type="EMBL" id="JAH63061.1"/>
    </source>
</evidence>
<accession>A0A0E9UB47</accession>
<protein>
    <submittedName>
        <fullName evidence="1">Uncharacterized protein</fullName>
    </submittedName>
</protein>
<reference evidence="1" key="2">
    <citation type="journal article" date="2015" name="Fish Shellfish Immunol.">
        <title>Early steps in the European eel (Anguilla anguilla)-Vibrio vulnificus interaction in the gills: Role of the RtxA13 toxin.</title>
        <authorList>
            <person name="Callol A."/>
            <person name="Pajuelo D."/>
            <person name="Ebbesson L."/>
            <person name="Teles M."/>
            <person name="MacKenzie S."/>
            <person name="Amaro C."/>
        </authorList>
    </citation>
    <scope>NUCLEOTIDE SEQUENCE</scope>
</reference>
<dbReference type="EMBL" id="GBXM01045516">
    <property type="protein sequence ID" value="JAH63061.1"/>
    <property type="molecule type" value="Transcribed_RNA"/>
</dbReference>
<name>A0A0E9UB47_ANGAN</name>
<reference evidence="1" key="1">
    <citation type="submission" date="2014-11" db="EMBL/GenBank/DDBJ databases">
        <authorList>
            <person name="Amaro Gonzalez C."/>
        </authorList>
    </citation>
    <scope>NUCLEOTIDE SEQUENCE</scope>
</reference>
<organism evidence="1">
    <name type="scientific">Anguilla anguilla</name>
    <name type="common">European freshwater eel</name>
    <name type="synonym">Muraena anguilla</name>
    <dbReference type="NCBI Taxonomy" id="7936"/>
    <lineage>
        <taxon>Eukaryota</taxon>
        <taxon>Metazoa</taxon>
        <taxon>Chordata</taxon>
        <taxon>Craniata</taxon>
        <taxon>Vertebrata</taxon>
        <taxon>Euteleostomi</taxon>
        <taxon>Actinopterygii</taxon>
        <taxon>Neopterygii</taxon>
        <taxon>Teleostei</taxon>
        <taxon>Anguilliformes</taxon>
        <taxon>Anguillidae</taxon>
        <taxon>Anguilla</taxon>
    </lineage>
</organism>
<sequence length="14" mass="1808">MRLPNLFIIFEMRK</sequence>
<proteinExistence type="predicted"/>